<dbReference type="AlphaFoldDB" id="A0AAV4N984"/>
<evidence type="ECO:0000313" key="2">
    <source>
        <dbReference type="Proteomes" id="UP001054945"/>
    </source>
</evidence>
<protein>
    <submittedName>
        <fullName evidence="1">Uncharacterized protein</fullName>
    </submittedName>
</protein>
<keyword evidence="2" id="KW-1185">Reference proteome</keyword>
<sequence length="141" mass="17298">MKTLFQSLQLHFHTGVLIWHSRNIFFSPLCRCLQISFLNKVFFGTKKERKQKRKQYNFETWRWSPAFRVKRHNKNQWERFQKDDILSRVNRRKGIDQEPEPDVVCHLKIRDSADKCETFFSSWNERTEINLVHVCILFPRR</sequence>
<accession>A0AAV4N984</accession>
<name>A0AAV4N984_CAEEX</name>
<reference evidence="1 2" key="1">
    <citation type="submission" date="2021-06" db="EMBL/GenBank/DDBJ databases">
        <title>Caerostris extrusa draft genome.</title>
        <authorList>
            <person name="Kono N."/>
            <person name="Arakawa K."/>
        </authorList>
    </citation>
    <scope>NUCLEOTIDE SEQUENCE [LARGE SCALE GENOMIC DNA]</scope>
</reference>
<evidence type="ECO:0000313" key="1">
    <source>
        <dbReference type="EMBL" id="GIX80895.1"/>
    </source>
</evidence>
<comment type="caution">
    <text evidence="1">The sequence shown here is derived from an EMBL/GenBank/DDBJ whole genome shotgun (WGS) entry which is preliminary data.</text>
</comment>
<dbReference type="Proteomes" id="UP001054945">
    <property type="component" value="Unassembled WGS sequence"/>
</dbReference>
<dbReference type="EMBL" id="BPLR01003070">
    <property type="protein sequence ID" value="GIX80895.1"/>
    <property type="molecule type" value="Genomic_DNA"/>
</dbReference>
<proteinExistence type="predicted"/>
<organism evidence="1 2">
    <name type="scientific">Caerostris extrusa</name>
    <name type="common">Bark spider</name>
    <name type="synonym">Caerostris bankana</name>
    <dbReference type="NCBI Taxonomy" id="172846"/>
    <lineage>
        <taxon>Eukaryota</taxon>
        <taxon>Metazoa</taxon>
        <taxon>Ecdysozoa</taxon>
        <taxon>Arthropoda</taxon>
        <taxon>Chelicerata</taxon>
        <taxon>Arachnida</taxon>
        <taxon>Araneae</taxon>
        <taxon>Araneomorphae</taxon>
        <taxon>Entelegynae</taxon>
        <taxon>Araneoidea</taxon>
        <taxon>Araneidae</taxon>
        <taxon>Caerostris</taxon>
    </lineage>
</organism>
<gene>
    <name evidence="1" type="ORF">CEXT_93291</name>
</gene>